<accession>A0A4C1XU71</accession>
<name>A0A4C1XU71_EUMVA</name>
<feature type="region of interest" description="Disordered" evidence="1">
    <location>
        <begin position="1"/>
        <end position="35"/>
    </location>
</feature>
<reference evidence="2 3" key="1">
    <citation type="journal article" date="2019" name="Commun. Biol.">
        <title>The bagworm genome reveals a unique fibroin gene that provides high tensile strength.</title>
        <authorList>
            <person name="Kono N."/>
            <person name="Nakamura H."/>
            <person name="Ohtoshi R."/>
            <person name="Tomita M."/>
            <person name="Numata K."/>
            <person name="Arakawa K."/>
        </authorList>
    </citation>
    <scope>NUCLEOTIDE SEQUENCE [LARGE SCALE GENOMIC DNA]</scope>
</reference>
<gene>
    <name evidence="2" type="ORF">EVAR_48442_1</name>
</gene>
<dbReference type="AlphaFoldDB" id="A0A4C1XU71"/>
<dbReference type="Proteomes" id="UP000299102">
    <property type="component" value="Unassembled WGS sequence"/>
</dbReference>
<evidence type="ECO:0000256" key="1">
    <source>
        <dbReference type="SAM" id="MobiDB-lite"/>
    </source>
</evidence>
<feature type="compositionally biased region" description="Basic and acidic residues" evidence="1">
    <location>
        <begin position="82"/>
        <end position="92"/>
    </location>
</feature>
<comment type="caution">
    <text evidence="2">The sequence shown here is derived from an EMBL/GenBank/DDBJ whole genome shotgun (WGS) entry which is preliminary data.</text>
</comment>
<protein>
    <submittedName>
        <fullName evidence="2">Uncharacterized protein</fullName>
    </submittedName>
</protein>
<evidence type="ECO:0000313" key="2">
    <source>
        <dbReference type="EMBL" id="GBP65739.1"/>
    </source>
</evidence>
<dbReference type="EMBL" id="BGZK01000937">
    <property type="protein sequence ID" value="GBP65739.1"/>
    <property type="molecule type" value="Genomic_DNA"/>
</dbReference>
<evidence type="ECO:0000313" key="3">
    <source>
        <dbReference type="Proteomes" id="UP000299102"/>
    </source>
</evidence>
<feature type="compositionally biased region" description="Basic residues" evidence="1">
    <location>
        <begin position="93"/>
        <end position="105"/>
    </location>
</feature>
<keyword evidence="3" id="KW-1185">Reference proteome</keyword>
<proteinExistence type="predicted"/>
<feature type="compositionally biased region" description="Basic and acidic residues" evidence="1">
    <location>
        <begin position="1"/>
        <end position="11"/>
    </location>
</feature>
<feature type="region of interest" description="Disordered" evidence="1">
    <location>
        <begin position="82"/>
        <end position="105"/>
    </location>
</feature>
<sequence>MENTSKAERPSDPPVSSAGATGVPADKNYTHAEPSVQDVSIGTTVVNSSQIALGKSEVLRSKPLAQKVAAAPPRRELIREMKEFTKLDDRPLTGRRGRPRRLPDD</sequence>
<organism evidence="2 3">
    <name type="scientific">Eumeta variegata</name>
    <name type="common">Bagworm moth</name>
    <name type="synonym">Eumeta japonica</name>
    <dbReference type="NCBI Taxonomy" id="151549"/>
    <lineage>
        <taxon>Eukaryota</taxon>
        <taxon>Metazoa</taxon>
        <taxon>Ecdysozoa</taxon>
        <taxon>Arthropoda</taxon>
        <taxon>Hexapoda</taxon>
        <taxon>Insecta</taxon>
        <taxon>Pterygota</taxon>
        <taxon>Neoptera</taxon>
        <taxon>Endopterygota</taxon>
        <taxon>Lepidoptera</taxon>
        <taxon>Glossata</taxon>
        <taxon>Ditrysia</taxon>
        <taxon>Tineoidea</taxon>
        <taxon>Psychidae</taxon>
        <taxon>Oiketicinae</taxon>
        <taxon>Eumeta</taxon>
    </lineage>
</organism>